<evidence type="ECO:0000313" key="1">
    <source>
        <dbReference type="EMBL" id="MCO5957660.1"/>
    </source>
</evidence>
<gene>
    <name evidence="1" type="ORF">NBH21_12820</name>
</gene>
<dbReference type="EMBL" id="JAMXLX010000003">
    <property type="protein sequence ID" value="MCO5957660.1"/>
    <property type="molecule type" value="Genomic_DNA"/>
</dbReference>
<evidence type="ECO:0000313" key="2">
    <source>
        <dbReference type="Proteomes" id="UP001155380"/>
    </source>
</evidence>
<dbReference type="AlphaFoldDB" id="A0AAJ1BY95"/>
<sequence length="62" mass="6693">MMTTKLYRVSDGVTEVNGGPVPRNRIVRLTVSQALFDLSLGRIVEKTKPKASKTTGDDDGGD</sequence>
<comment type="caution">
    <text evidence="1">The sequence shown here is derived from an EMBL/GenBank/DDBJ whole genome shotgun (WGS) entry which is preliminary data.</text>
</comment>
<dbReference type="Proteomes" id="UP001155380">
    <property type="component" value="Unassembled WGS sequence"/>
</dbReference>
<protein>
    <submittedName>
        <fullName evidence="1">Uncharacterized protein</fullName>
    </submittedName>
</protein>
<accession>A0AAJ1BY95</accession>
<dbReference type="RefSeq" id="WP_250913332.1">
    <property type="nucleotide sequence ID" value="NZ_JAMXLX010000003.1"/>
</dbReference>
<reference evidence="1" key="1">
    <citation type="submission" date="2022-06" db="EMBL/GenBank/DDBJ databases">
        <authorList>
            <person name="Sun Q."/>
        </authorList>
    </citation>
    <scope>NUCLEOTIDE SEQUENCE</scope>
    <source>
        <strain evidence="1">S101</strain>
    </source>
</reference>
<proteinExistence type="predicted"/>
<name>A0AAJ1BY95_9HYPH</name>
<organism evidence="1 2">
    <name type="scientific">Ciceribacter sichuanensis</name>
    <dbReference type="NCBI Taxonomy" id="2949647"/>
    <lineage>
        <taxon>Bacteria</taxon>
        <taxon>Pseudomonadati</taxon>
        <taxon>Pseudomonadota</taxon>
        <taxon>Alphaproteobacteria</taxon>
        <taxon>Hyphomicrobiales</taxon>
        <taxon>Rhizobiaceae</taxon>
        <taxon>Ciceribacter</taxon>
    </lineage>
</organism>